<keyword evidence="4" id="KW-1003">Cell membrane</keyword>
<dbReference type="CDD" id="cd09158">
    <property type="entry name" value="PLDc_EcCLS_like_2"/>
    <property type="match status" value="1"/>
</dbReference>
<name>A0A5B9DRC3_9HYPH</name>
<dbReference type="KEGG" id="yti:FNA67_15445"/>
<keyword evidence="7" id="KW-0808">Transferase</keyword>
<evidence type="ECO:0000256" key="11">
    <source>
        <dbReference type="ARBA" id="ARBA00023098"/>
    </source>
</evidence>
<dbReference type="RefSeq" id="WP_147656764.1">
    <property type="nucleotide sequence ID" value="NZ_BMFM01000001.1"/>
</dbReference>
<evidence type="ECO:0000256" key="1">
    <source>
        <dbReference type="ARBA" id="ARBA00003145"/>
    </source>
</evidence>
<evidence type="ECO:0000256" key="14">
    <source>
        <dbReference type="ARBA" id="ARBA00023264"/>
    </source>
</evidence>
<evidence type="ECO:0000313" key="16">
    <source>
        <dbReference type="EMBL" id="QEE21495.1"/>
    </source>
</evidence>
<evidence type="ECO:0000313" key="17">
    <source>
        <dbReference type="Proteomes" id="UP000321062"/>
    </source>
</evidence>
<comment type="function">
    <text evidence="1">Could be a virulence factor.</text>
</comment>
<dbReference type="PANTHER" id="PTHR21248">
    <property type="entry name" value="CARDIOLIPIN SYNTHASE"/>
    <property type="match status" value="1"/>
</dbReference>
<protein>
    <recommendedName>
        <fullName evidence="15">Cardiolipin synthase</fullName>
        <ecNumber evidence="15">2.7.8.-</ecNumber>
    </recommendedName>
</protein>
<accession>A0A5B9DRC3</accession>
<dbReference type="PANTHER" id="PTHR21248:SF22">
    <property type="entry name" value="PHOSPHOLIPASE D"/>
    <property type="match status" value="1"/>
</dbReference>
<evidence type="ECO:0000256" key="7">
    <source>
        <dbReference type="ARBA" id="ARBA00022679"/>
    </source>
</evidence>
<dbReference type="GO" id="GO:0005576">
    <property type="term" value="C:extracellular region"/>
    <property type="evidence" value="ECO:0007669"/>
    <property type="project" value="UniProtKB-SubCell"/>
</dbReference>
<dbReference type="InterPro" id="IPR001736">
    <property type="entry name" value="PLipase_D/transphosphatidylase"/>
</dbReference>
<evidence type="ECO:0000256" key="12">
    <source>
        <dbReference type="ARBA" id="ARBA00023136"/>
    </source>
</evidence>
<dbReference type="InterPro" id="IPR025202">
    <property type="entry name" value="PLD-like_dom"/>
</dbReference>
<sequence>MTVETPLLAYLLAAVYLALQVFFIARALLRPYRQPVSRLAWVMVMLIAPVVGMAAYVLVGETNIGRTRSERKRRVIEELPRPPRHEGNPPERYVPLFRAGMSINGYPSSGGNRAELLADSDATIARMVEDIDAATANVHVLFYIWLADDNGLRVVEALKRAAARGVTCRVMADDFGSRAMIRSEHWKAMANAGVMLARALPVSNPPISALWGRIDMRNHRKIVVIDNAITYCGSQNCADAAFAVKPKFAPWVDIMTRWEGPVVRQNQHLFATDWMGHGCDDISALIDAPLPPTHGPVVAQVIGTGAMVRPSAMPEIFDSVINAARNELIVTTPYYVPDETIQAALCACAYRGVETTFIVPQRNDSWIVSAASHSYYEELLDAGVRIYEYVGGLLHSKTMTVDGDISLIGSANIDRRSFELNFENNILLYDPDLTAEIRARQQVYLAASVPVTAPDVARWPRRRRLWNNTIAMLGPVL</sequence>
<evidence type="ECO:0000256" key="3">
    <source>
        <dbReference type="ARBA" id="ARBA00004651"/>
    </source>
</evidence>
<keyword evidence="8" id="KW-0812">Transmembrane</keyword>
<dbReference type="OrthoDB" id="9762009at2"/>
<dbReference type="Gene3D" id="3.30.870.10">
    <property type="entry name" value="Endonuclease Chain A"/>
    <property type="match status" value="2"/>
</dbReference>
<comment type="subcellular location">
    <subcellularLocation>
        <location evidence="3">Cell membrane</location>
        <topology evidence="3">Multi-pass membrane protein</topology>
    </subcellularLocation>
    <subcellularLocation>
        <location evidence="2">Secreted</location>
    </subcellularLocation>
</comment>
<dbReference type="Pfam" id="PF13091">
    <property type="entry name" value="PLDc_2"/>
    <property type="match status" value="2"/>
</dbReference>
<dbReference type="Pfam" id="PF13396">
    <property type="entry name" value="PLDc_N"/>
    <property type="match status" value="1"/>
</dbReference>
<evidence type="ECO:0000256" key="5">
    <source>
        <dbReference type="ARBA" id="ARBA00022516"/>
    </source>
</evidence>
<dbReference type="SUPFAM" id="SSF56024">
    <property type="entry name" value="Phospholipase D/nuclease"/>
    <property type="match status" value="2"/>
</dbReference>
<dbReference type="NCBIfam" id="TIGR04265">
    <property type="entry name" value="bac_cardiolipin"/>
    <property type="match status" value="1"/>
</dbReference>
<keyword evidence="9" id="KW-0677">Repeat</keyword>
<dbReference type="CDD" id="cd09152">
    <property type="entry name" value="PLDc_EcCLS_like_1"/>
    <property type="match status" value="1"/>
</dbReference>
<evidence type="ECO:0000256" key="2">
    <source>
        <dbReference type="ARBA" id="ARBA00004613"/>
    </source>
</evidence>
<dbReference type="EC" id="2.7.8.-" evidence="15"/>
<keyword evidence="12" id="KW-0472">Membrane</keyword>
<gene>
    <name evidence="16" type="primary">cls</name>
    <name evidence="16" type="ORF">FNA67_15445</name>
</gene>
<dbReference type="PROSITE" id="PS50035">
    <property type="entry name" value="PLD"/>
    <property type="match status" value="2"/>
</dbReference>
<keyword evidence="10" id="KW-1133">Transmembrane helix</keyword>
<dbReference type="Proteomes" id="UP000321062">
    <property type="component" value="Chromosome"/>
</dbReference>
<dbReference type="InterPro" id="IPR027379">
    <property type="entry name" value="CLS_N"/>
</dbReference>
<evidence type="ECO:0000256" key="8">
    <source>
        <dbReference type="ARBA" id="ARBA00022692"/>
    </source>
</evidence>
<dbReference type="AlphaFoldDB" id="A0A5B9DRC3"/>
<keyword evidence="13" id="KW-0594">Phospholipid biosynthesis</keyword>
<evidence type="ECO:0000256" key="13">
    <source>
        <dbReference type="ARBA" id="ARBA00023209"/>
    </source>
</evidence>
<keyword evidence="5" id="KW-0444">Lipid biosynthesis</keyword>
<reference evidence="16 17" key="1">
    <citation type="journal article" date="2015" name="Int. J. Syst. Evol. Microbiol.">
        <title>Youhaiella tibetensis gen. nov., sp. nov., isolated from subsurface sediment.</title>
        <authorList>
            <person name="Wang Y.X."/>
            <person name="Huang F.Q."/>
            <person name="Nogi Y."/>
            <person name="Pang S.J."/>
            <person name="Wang P.K."/>
            <person name="Lv J."/>
        </authorList>
    </citation>
    <scope>NUCLEOTIDE SEQUENCE [LARGE SCALE GENOMIC DNA]</scope>
    <source>
        <strain evidence="17">fig4</strain>
    </source>
</reference>
<evidence type="ECO:0000256" key="6">
    <source>
        <dbReference type="ARBA" id="ARBA00022525"/>
    </source>
</evidence>
<dbReference type="SMART" id="SM00155">
    <property type="entry name" value="PLDc"/>
    <property type="match status" value="2"/>
</dbReference>
<evidence type="ECO:0000256" key="15">
    <source>
        <dbReference type="NCBIfam" id="TIGR04265"/>
    </source>
</evidence>
<dbReference type="EMBL" id="CP041690">
    <property type="protein sequence ID" value="QEE21495.1"/>
    <property type="molecule type" value="Genomic_DNA"/>
</dbReference>
<evidence type="ECO:0000256" key="10">
    <source>
        <dbReference type="ARBA" id="ARBA00022989"/>
    </source>
</evidence>
<evidence type="ECO:0000256" key="9">
    <source>
        <dbReference type="ARBA" id="ARBA00022737"/>
    </source>
</evidence>
<dbReference type="GO" id="GO:0005886">
    <property type="term" value="C:plasma membrane"/>
    <property type="evidence" value="ECO:0007669"/>
    <property type="project" value="UniProtKB-SubCell"/>
</dbReference>
<evidence type="ECO:0000256" key="4">
    <source>
        <dbReference type="ARBA" id="ARBA00022475"/>
    </source>
</evidence>
<keyword evidence="14" id="KW-1208">Phospholipid metabolism</keyword>
<dbReference type="GO" id="GO:0032049">
    <property type="term" value="P:cardiolipin biosynthetic process"/>
    <property type="evidence" value="ECO:0007669"/>
    <property type="project" value="UniProtKB-UniRule"/>
</dbReference>
<dbReference type="InterPro" id="IPR022924">
    <property type="entry name" value="Cardiolipin_synthase"/>
</dbReference>
<proteinExistence type="predicted"/>
<organism evidence="16 17">
    <name type="scientific">Paradevosia tibetensis</name>
    <dbReference type="NCBI Taxonomy" id="1447062"/>
    <lineage>
        <taxon>Bacteria</taxon>
        <taxon>Pseudomonadati</taxon>
        <taxon>Pseudomonadota</taxon>
        <taxon>Alphaproteobacteria</taxon>
        <taxon>Hyphomicrobiales</taxon>
        <taxon>Devosiaceae</taxon>
        <taxon>Paradevosia</taxon>
    </lineage>
</organism>
<keyword evidence="6" id="KW-0964">Secreted</keyword>
<keyword evidence="11" id="KW-0443">Lipid metabolism</keyword>
<keyword evidence="17" id="KW-1185">Reference proteome</keyword>
<dbReference type="GO" id="GO:0008808">
    <property type="term" value="F:cardiolipin synthase activity"/>
    <property type="evidence" value="ECO:0007669"/>
    <property type="project" value="UniProtKB-UniRule"/>
</dbReference>